<keyword evidence="2" id="KW-0732">Signal</keyword>
<organism evidence="4 5">
    <name type="scientific">Anabas testudineus</name>
    <name type="common">Climbing perch</name>
    <name type="synonym">Anthias testudineus</name>
    <dbReference type="NCBI Taxonomy" id="64144"/>
    <lineage>
        <taxon>Eukaryota</taxon>
        <taxon>Metazoa</taxon>
        <taxon>Chordata</taxon>
        <taxon>Craniata</taxon>
        <taxon>Vertebrata</taxon>
        <taxon>Euteleostomi</taxon>
        <taxon>Actinopterygii</taxon>
        <taxon>Neopterygii</taxon>
        <taxon>Teleostei</taxon>
        <taxon>Neoteleostei</taxon>
        <taxon>Acanthomorphata</taxon>
        <taxon>Anabantaria</taxon>
        <taxon>Anabantiformes</taxon>
        <taxon>Anabantoidei</taxon>
        <taxon>Anabantidae</taxon>
        <taxon>Anabas</taxon>
    </lineage>
</organism>
<dbReference type="Gene3D" id="2.40.50.40">
    <property type="match status" value="1"/>
</dbReference>
<accession>A0AAQ6IMH9</accession>
<evidence type="ECO:0000256" key="1">
    <source>
        <dbReference type="ARBA" id="ARBA00022514"/>
    </source>
</evidence>
<dbReference type="Ensembl" id="ENSATET00000077582.1">
    <property type="protein sequence ID" value="ENSATEP00000074738.1"/>
    <property type="gene ID" value="ENSATEG00000032945.1"/>
</dbReference>
<reference evidence="4" key="2">
    <citation type="submission" date="2025-08" db="UniProtKB">
        <authorList>
            <consortium name="Ensembl"/>
        </authorList>
    </citation>
    <scope>IDENTIFICATION</scope>
</reference>
<protein>
    <recommendedName>
        <fullName evidence="3">Chemokine interleukin-8-like domain-containing protein</fullName>
    </recommendedName>
</protein>
<dbReference type="Pfam" id="PF00048">
    <property type="entry name" value="IL8"/>
    <property type="match status" value="1"/>
</dbReference>
<dbReference type="GO" id="GO:0005615">
    <property type="term" value="C:extracellular space"/>
    <property type="evidence" value="ECO:0007669"/>
    <property type="project" value="UniProtKB-KW"/>
</dbReference>
<dbReference type="InterPro" id="IPR036048">
    <property type="entry name" value="Interleukin_8-like_sf"/>
</dbReference>
<name>A0AAQ6IMH9_ANATE</name>
<proteinExistence type="predicted"/>
<keyword evidence="1" id="KW-0202">Cytokine</keyword>
<reference evidence="4 5" key="1">
    <citation type="submission" date="2021-04" db="EMBL/GenBank/DDBJ databases">
        <authorList>
            <consortium name="Wellcome Sanger Institute Data Sharing"/>
        </authorList>
    </citation>
    <scope>NUCLEOTIDE SEQUENCE [LARGE SCALE GENOMIC DNA]</scope>
</reference>
<feature type="chain" id="PRO_5043792734" description="Chemokine interleukin-8-like domain-containing protein" evidence="2">
    <location>
        <begin position="30"/>
        <end position="106"/>
    </location>
</feature>
<feature type="signal peptide" evidence="2">
    <location>
        <begin position="1"/>
        <end position="29"/>
    </location>
</feature>
<dbReference type="SUPFAM" id="SSF54117">
    <property type="entry name" value="Interleukin 8-like chemokines"/>
    <property type="match status" value="1"/>
</dbReference>
<reference evidence="4" key="3">
    <citation type="submission" date="2025-09" db="UniProtKB">
        <authorList>
            <consortium name="Ensembl"/>
        </authorList>
    </citation>
    <scope>IDENTIFICATION</scope>
</reference>
<dbReference type="Proteomes" id="UP000265040">
    <property type="component" value="Chromosome 2"/>
</dbReference>
<keyword evidence="5" id="KW-1185">Reference proteome</keyword>
<dbReference type="InterPro" id="IPR001811">
    <property type="entry name" value="Chemokine_IL8-like_dom"/>
</dbReference>
<evidence type="ECO:0000313" key="4">
    <source>
        <dbReference type="Ensembl" id="ENSATEP00000074738.1"/>
    </source>
</evidence>
<evidence type="ECO:0000313" key="5">
    <source>
        <dbReference type="Proteomes" id="UP000265040"/>
    </source>
</evidence>
<dbReference type="GeneTree" id="ENSGT00940000178471"/>
<sequence length="106" mass="11948">MGTTLSVSRWIFLLTLAVVMLYSASKVDSSIVGLSCFLKSTNTTIKRIMQCYEQKPRQDCNHHAFVIRSKNGEEFCVKPTPPKLKVLLKEVRVSSQYSPSHTARAN</sequence>
<feature type="domain" description="Chemokine interleukin-8-like" evidence="3">
    <location>
        <begin position="36"/>
        <end position="90"/>
    </location>
</feature>
<evidence type="ECO:0000256" key="2">
    <source>
        <dbReference type="SAM" id="SignalP"/>
    </source>
</evidence>
<evidence type="ECO:0000259" key="3">
    <source>
        <dbReference type="Pfam" id="PF00048"/>
    </source>
</evidence>
<dbReference type="GO" id="GO:0006955">
    <property type="term" value="P:immune response"/>
    <property type="evidence" value="ECO:0007669"/>
    <property type="project" value="InterPro"/>
</dbReference>
<dbReference type="GO" id="GO:0008009">
    <property type="term" value="F:chemokine activity"/>
    <property type="evidence" value="ECO:0007669"/>
    <property type="project" value="InterPro"/>
</dbReference>
<dbReference type="AlphaFoldDB" id="A0AAQ6IMH9"/>